<dbReference type="GeneID" id="94335385"/>
<feature type="compositionally biased region" description="Polar residues" evidence="1">
    <location>
        <begin position="37"/>
        <end position="54"/>
    </location>
</feature>
<organism evidence="4 5">
    <name type="scientific">Babesia duncani</name>
    <dbReference type="NCBI Taxonomy" id="323732"/>
    <lineage>
        <taxon>Eukaryota</taxon>
        <taxon>Sar</taxon>
        <taxon>Alveolata</taxon>
        <taxon>Apicomplexa</taxon>
        <taxon>Aconoidasida</taxon>
        <taxon>Piroplasmida</taxon>
        <taxon>Babesiidae</taxon>
        <taxon>Babesia</taxon>
    </lineage>
</organism>
<dbReference type="RefSeq" id="XP_067804924.1">
    <property type="nucleotide sequence ID" value="XM_067946133.1"/>
</dbReference>
<dbReference type="EMBL" id="JALLKP010000001">
    <property type="protein sequence ID" value="KAK2198082.1"/>
    <property type="molecule type" value="Genomic_DNA"/>
</dbReference>
<feature type="signal peptide" evidence="3">
    <location>
        <begin position="1"/>
        <end position="20"/>
    </location>
</feature>
<accession>A0AAD9PNH7</accession>
<feature type="transmembrane region" description="Helical" evidence="2">
    <location>
        <begin position="127"/>
        <end position="151"/>
    </location>
</feature>
<feature type="region of interest" description="Disordered" evidence="1">
    <location>
        <begin position="37"/>
        <end position="66"/>
    </location>
</feature>
<keyword evidence="2" id="KW-1133">Transmembrane helix</keyword>
<sequence length="194" mass="20889">MTNLNTIFICISFTLSHVYGGDVGDISPTKSVPITPIVSNSSTANSQDGSTNTVEIKPQKPSGKLKGDVKAQIPPKAPEPNLATNATDATNENIVAKDTETAPLVEETLVNSLVTAVGRFLQSDFNFLIRCGAILTSLLTQLIPLYTIMSIKWNKTTGKQNCATFITVAFSNYLWSTYGILCWNLVIIFSSVPG</sequence>
<keyword evidence="2" id="KW-0812">Transmembrane</keyword>
<evidence type="ECO:0000313" key="4">
    <source>
        <dbReference type="EMBL" id="KAK2198082.1"/>
    </source>
</evidence>
<feature type="transmembrane region" description="Helical" evidence="2">
    <location>
        <begin position="163"/>
        <end position="189"/>
    </location>
</feature>
<evidence type="ECO:0000256" key="3">
    <source>
        <dbReference type="SAM" id="SignalP"/>
    </source>
</evidence>
<reference evidence="4" key="1">
    <citation type="journal article" date="2023" name="Nat. Microbiol.">
        <title>Babesia duncani multi-omics identifies virulence factors and drug targets.</title>
        <authorList>
            <person name="Singh P."/>
            <person name="Lonardi S."/>
            <person name="Liang Q."/>
            <person name="Vydyam P."/>
            <person name="Khabirova E."/>
            <person name="Fang T."/>
            <person name="Gihaz S."/>
            <person name="Thekkiniath J."/>
            <person name="Munshi M."/>
            <person name="Abel S."/>
            <person name="Ciampossin L."/>
            <person name="Batugedara G."/>
            <person name="Gupta M."/>
            <person name="Lu X.M."/>
            <person name="Lenz T."/>
            <person name="Chakravarty S."/>
            <person name="Cornillot E."/>
            <person name="Hu Y."/>
            <person name="Ma W."/>
            <person name="Gonzalez L.M."/>
            <person name="Sanchez S."/>
            <person name="Estrada K."/>
            <person name="Sanchez-Flores A."/>
            <person name="Montero E."/>
            <person name="Harb O.S."/>
            <person name="Le Roch K.G."/>
            <person name="Mamoun C.B."/>
        </authorList>
    </citation>
    <scope>NUCLEOTIDE SEQUENCE</scope>
    <source>
        <strain evidence="4">WA1</strain>
    </source>
</reference>
<evidence type="ECO:0000313" key="5">
    <source>
        <dbReference type="Proteomes" id="UP001214638"/>
    </source>
</evidence>
<feature type="chain" id="PRO_5041973465" evidence="3">
    <location>
        <begin position="21"/>
        <end position="194"/>
    </location>
</feature>
<comment type="caution">
    <text evidence="4">The sequence shown here is derived from an EMBL/GenBank/DDBJ whole genome shotgun (WGS) entry which is preliminary data.</text>
</comment>
<proteinExistence type="predicted"/>
<dbReference type="AlphaFoldDB" id="A0AAD9PNH7"/>
<dbReference type="Proteomes" id="UP001214638">
    <property type="component" value="Unassembled WGS sequence"/>
</dbReference>
<gene>
    <name evidence="4" type="ORF">BdWA1_001087</name>
</gene>
<keyword evidence="2" id="KW-0472">Membrane</keyword>
<protein>
    <submittedName>
        <fullName evidence="4">Uncharacterized protein</fullName>
    </submittedName>
</protein>
<keyword evidence="5" id="KW-1185">Reference proteome</keyword>
<evidence type="ECO:0000256" key="1">
    <source>
        <dbReference type="SAM" id="MobiDB-lite"/>
    </source>
</evidence>
<dbReference type="KEGG" id="bdw:94335385"/>
<evidence type="ECO:0000256" key="2">
    <source>
        <dbReference type="SAM" id="Phobius"/>
    </source>
</evidence>
<name>A0AAD9PNH7_9APIC</name>
<keyword evidence="3" id="KW-0732">Signal</keyword>